<accession>A0A372KPX4</accession>
<reference evidence="2" key="4">
    <citation type="journal article" date="2019" name="Int. J. Syst. Evol. Microbiol.">
        <title>Streptococcus chenjunshii sp. nov. isolated from feces of Tibetan antelopes.</title>
        <authorList>
            <person name="Tian Z."/>
            <person name="Lu S."/>
            <person name="Jin D."/>
            <person name="Yang J."/>
            <person name="Pu J."/>
            <person name="Lai X.H."/>
            <person name="Bai X.N."/>
            <person name="Wu X.M."/>
            <person name="Li J."/>
            <person name="Wang S."/>
            <person name="Xu J."/>
        </authorList>
    </citation>
    <scope>NUCLEOTIDE SEQUENCE</scope>
    <source>
        <strain evidence="2">Z15</strain>
    </source>
</reference>
<keyword evidence="1" id="KW-0812">Transmembrane</keyword>
<dbReference type="OrthoDB" id="9784157at2"/>
<evidence type="ECO:0000313" key="7">
    <source>
        <dbReference type="Proteomes" id="UP000264056"/>
    </source>
</evidence>
<dbReference type="EMBL" id="QVQZ01000001">
    <property type="protein sequence ID" value="RFU54026.1"/>
    <property type="molecule type" value="Genomic_DNA"/>
</dbReference>
<reference evidence="4 6" key="2">
    <citation type="submission" date="2018-08" db="EMBL/GenBank/DDBJ databases">
        <title>Draft genome of Streptococcus sp. nov. Z1.</title>
        <authorList>
            <person name="Tian Z."/>
        </authorList>
    </citation>
    <scope>NUCLEOTIDE SEQUENCE [LARGE SCALE GENOMIC DNA]</scope>
    <source>
        <strain evidence="4">Z1</strain>
        <strain evidence="6">Z1(2018)</strain>
    </source>
</reference>
<sequence>MNSYPSTVALKLKKILFAAKEIYRTVKERFITLPDRWRVVIISFLIALLYIGPIILGSSGGLYGDDLHFHIDRVRGLANIWQSPVNFQSFYKVGLGINFFYPYLTYYPYYLLYAVFRDFYTSWIIYLYFLTSLTYLIAYFSSFKILASRQTAHLFALFYTFAAYRLGNFLIRFAAGELVAITFLPLVFCGLYLILRGSCKRWYYLSFGLTLIIYSHILSFVLTAVLVAFIYLTAIWFTDKRLTRSIYLGLAGLAALAMGSFQFFPMLEQLSYQHLNVPGKLFEHFDVKPLKEIISFALSNNLYQHTFGLAVLLSLFLLLVFVKKFQREDYYILTLTLALIILETPLGNSFPVLGETIQFMWRLNAYITLLALFLITKFLGQSHFKNHRAYLILLIFLMFIHNNACYKTFDGANRYPANPVGELSSRNNLKKLTNSVMMMDYANHSENREREIYDMDSKVHHRVFISGSAEQLESKAKFTNTYSYFTIDNPAAETQNVDLPLFHYKGQVISLDGKTIPVSLNPISGSAMIQLPPGMHEITATYQYTPLAKTAFLSSLLSLAATLLYVVYVNSRITFTLTGWKKQRSFIRSMRKRSFQKCLFR</sequence>
<evidence type="ECO:0000313" key="5">
    <source>
        <dbReference type="Proteomes" id="UP000246115"/>
    </source>
</evidence>
<protein>
    <recommendedName>
        <fullName evidence="8">Membrane protein 6-pyruvoyl-tetrahydropterin synthase-related domain-containing protein</fullName>
    </recommendedName>
</protein>
<feature type="transmembrane region" description="Helical" evidence="1">
    <location>
        <begin position="246"/>
        <end position="264"/>
    </location>
</feature>
<feature type="transmembrane region" description="Helical" evidence="1">
    <location>
        <begin position="152"/>
        <end position="171"/>
    </location>
</feature>
<dbReference type="KEGG" id="schj:DDV21_006220"/>
<feature type="transmembrane region" description="Helical" evidence="1">
    <location>
        <begin position="551"/>
        <end position="569"/>
    </location>
</feature>
<evidence type="ECO:0000313" key="3">
    <source>
        <dbReference type="EMBL" id="RFU51705.1"/>
    </source>
</evidence>
<proteinExistence type="predicted"/>
<feature type="transmembrane region" description="Helical" evidence="1">
    <location>
        <begin position="201"/>
        <end position="234"/>
    </location>
</feature>
<gene>
    <name evidence="2" type="ORF">DDV21_006220</name>
    <name evidence="3" type="ORF">DDV22_02320</name>
    <name evidence="4" type="ORF">DDV23_00380</name>
</gene>
<dbReference type="EMBL" id="CP031733">
    <property type="protein sequence ID" value="AXQ78702.1"/>
    <property type="molecule type" value="Genomic_DNA"/>
</dbReference>
<evidence type="ECO:0008006" key="8">
    <source>
        <dbReference type="Google" id="ProtNLM"/>
    </source>
</evidence>
<evidence type="ECO:0000313" key="2">
    <source>
        <dbReference type="EMBL" id="AXQ78702.1"/>
    </source>
</evidence>
<keyword evidence="1" id="KW-0472">Membrane</keyword>
<dbReference type="Proteomes" id="UP000246115">
    <property type="component" value="Chromosome"/>
</dbReference>
<feature type="transmembrane region" description="Helical" evidence="1">
    <location>
        <begin position="123"/>
        <end position="140"/>
    </location>
</feature>
<feature type="transmembrane region" description="Helical" evidence="1">
    <location>
        <begin position="391"/>
        <end position="409"/>
    </location>
</feature>
<evidence type="ECO:0000313" key="6">
    <source>
        <dbReference type="Proteomes" id="UP000262901"/>
    </source>
</evidence>
<dbReference type="AlphaFoldDB" id="A0A372KPX4"/>
<evidence type="ECO:0000256" key="1">
    <source>
        <dbReference type="SAM" id="Phobius"/>
    </source>
</evidence>
<accession>A0A346NCF7</accession>
<feature type="transmembrane region" description="Helical" evidence="1">
    <location>
        <begin position="302"/>
        <end position="322"/>
    </location>
</feature>
<keyword evidence="7" id="KW-1185">Reference proteome</keyword>
<feature type="transmembrane region" description="Helical" evidence="1">
    <location>
        <begin position="178"/>
        <end position="195"/>
    </location>
</feature>
<organism evidence="4 6">
    <name type="scientific">Streptococcus chenjunshii</name>
    <dbReference type="NCBI Taxonomy" id="2173853"/>
    <lineage>
        <taxon>Bacteria</taxon>
        <taxon>Bacillati</taxon>
        <taxon>Bacillota</taxon>
        <taxon>Bacilli</taxon>
        <taxon>Lactobacillales</taxon>
        <taxon>Streptococcaceae</taxon>
        <taxon>Streptococcus</taxon>
    </lineage>
</organism>
<dbReference type="Proteomes" id="UP000264056">
    <property type="component" value="Unassembled WGS sequence"/>
</dbReference>
<dbReference type="Proteomes" id="UP000262901">
    <property type="component" value="Unassembled WGS sequence"/>
</dbReference>
<reference evidence="3 7" key="1">
    <citation type="submission" date="2018-08" db="EMBL/GenBank/DDBJ databases">
        <title>Draft genome of Streptococcus sp .nov. Z2.</title>
        <authorList>
            <person name="Tian Z."/>
        </authorList>
    </citation>
    <scope>NUCLEOTIDE SEQUENCE [LARGE SCALE GENOMIC DNA]</scope>
    <source>
        <strain evidence="3 7">Z2</strain>
    </source>
</reference>
<keyword evidence="1" id="KW-1133">Transmembrane helix</keyword>
<dbReference type="RefSeq" id="WP_116877122.1">
    <property type="nucleotide sequence ID" value="NZ_CP031733.1"/>
</dbReference>
<evidence type="ECO:0000313" key="4">
    <source>
        <dbReference type="EMBL" id="RFU54026.1"/>
    </source>
</evidence>
<reference evidence="5" key="3">
    <citation type="submission" date="2018-08" db="EMBL/GenBank/DDBJ databases">
        <title>Streptococcus chenjunshii sp. nov., isolated from stools sample of the Tibetan antelope in the Qinghai-Tibet plateau, China.</title>
        <authorList>
            <person name="Tian Z."/>
        </authorList>
    </citation>
    <scope>NUCLEOTIDE SEQUENCE [LARGE SCALE GENOMIC DNA]</scope>
    <source>
        <strain evidence="5">Z15</strain>
    </source>
</reference>
<feature type="transmembrane region" description="Helical" evidence="1">
    <location>
        <begin position="359"/>
        <end position="379"/>
    </location>
</feature>
<feature type="transmembrane region" description="Helical" evidence="1">
    <location>
        <begin position="329"/>
        <end position="347"/>
    </location>
</feature>
<dbReference type="EMBL" id="QVQY01000003">
    <property type="protein sequence ID" value="RFU51705.1"/>
    <property type="molecule type" value="Genomic_DNA"/>
</dbReference>
<feature type="transmembrane region" description="Helical" evidence="1">
    <location>
        <begin position="99"/>
        <end position="116"/>
    </location>
</feature>
<feature type="transmembrane region" description="Helical" evidence="1">
    <location>
        <begin position="37"/>
        <end position="56"/>
    </location>
</feature>
<name>A0A372KPX4_9STRE</name>